<evidence type="ECO:0000256" key="2">
    <source>
        <dbReference type="ARBA" id="ARBA00012438"/>
    </source>
</evidence>
<feature type="domain" description="Histidine kinase/HSP90-like ATPase" evidence="8">
    <location>
        <begin position="284"/>
        <end position="369"/>
    </location>
</feature>
<dbReference type="SUPFAM" id="SSF55874">
    <property type="entry name" value="ATPase domain of HSP90 chaperone/DNA topoisomerase II/histidine kinase"/>
    <property type="match status" value="1"/>
</dbReference>
<dbReference type="OrthoDB" id="9797605at2"/>
<dbReference type="InterPro" id="IPR050482">
    <property type="entry name" value="Sensor_HK_TwoCompSys"/>
</dbReference>
<dbReference type="EMBL" id="CP034235">
    <property type="protein sequence ID" value="QGQ99379.1"/>
    <property type="molecule type" value="Genomic_DNA"/>
</dbReference>
<feature type="transmembrane region" description="Helical" evidence="7">
    <location>
        <begin position="133"/>
        <end position="152"/>
    </location>
</feature>
<comment type="catalytic activity">
    <reaction evidence="1">
        <text>ATP + protein L-histidine = ADP + protein N-phospho-L-histidine.</text>
        <dbReference type="EC" id="2.7.13.3"/>
    </reaction>
</comment>
<dbReference type="GO" id="GO:0046983">
    <property type="term" value="F:protein dimerization activity"/>
    <property type="evidence" value="ECO:0007669"/>
    <property type="project" value="InterPro"/>
</dbReference>
<evidence type="ECO:0000313" key="11">
    <source>
        <dbReference type="Proteomes" id="UP000426246"/>
    </source>
</evidence>
<dbReference type="Proteomes" id="UP000426246">
    <property type="component" value="Chromosome"/>
</dbReference>
<accession>A0A6B8RU55</accession>
<sequence length="378" mass="42462">MFKPKVRSQEGPPFYLAFIWLVYMIYPVASLVGRPVNEMIPGFLLVVFFSVIYIFSFFNAKRRILSILLQILIVGFFVFRYDENFLYMAFYPSPLIGMLKSRKQIVGSIIALLTLFAFTSWKYEMFTNTIELIQLIPAMLVMLGMPFIIRAGQRSNELKRKLNLANEEIAHLSKNEERQRISRDLHDTLGHTLSLITLKSELAEKLMIKNPERAAQEVKDIQTTSRAALKQLRELVSGMNAVTVRDEITHAKQILAAAGIVLEVKGDMDNGVMTPLVDNIMGMCLREAVTNVVKHSKASGCAIEWKGEAGSYILKVMDKGSGVDVDSCNGDVSKNGLNGMRERLKLVDGELQFESVIDQGTTVTFKVPNVNRAIEAGR</sequence>
<keyword evidence="6" id="KW-0175">Coiled coil</keyword>
<proteinExistence type="predicted"/>
<feature type="domain" description="Signal transduction histidine kinase subgroup 3 dimerisation and phosphoacceptor" evidence="9">
    <location>
        <begin position="177"/>
        <end position="240"/>
    </location>
</feature>
<evidence type="ECO:0000256" key="5">
    <source>
        <dbReference type="ARBA" id="ARBA00023012"/>
    </source>
</evidence>
<dbReference type="InterPro" id="IPR011712">
    <property type="entry name" value="Sig_transdc_His_kin_sub3_dim/P"/>
</dbReference>
<name>A0A6B8RU55_9BACL</name>
<dbReference type="InterPro" id="IPR003594">
    <property type="entry name" value="HATPase_dom"/>
</dbReference>
<evidence type="ECO:0000313" key="10">
    <source>
        <dbReference type="EMBL" id="QGQ99379.1"/>
    </source>
</evidence>
<dbReference type="PANTHER" id="PTHR24421:SF63">
    <property type="entry name" value="SENSOR HISTIDINE KINASE DESK"/>
    <property type="match status" value="1"/>
</dbReference>
<keyword evidence="4 10" id="KW-0418">Kinase</keyword>
<protein>
    <recommendedName>
        <fullName evidence="2">histidine kinase</fullName>
        <ecNumber evidence="2">2.7.13.3</ecNumber>
    </recommendedName>
</protein>
<dbReference type="EC" id="2.7.13.3" evidence="2"/>
<evidence type="ECO:0000256" key="7">
    <source>
        <dbReference type="SAM" id="Phobius"/>
    </source>
</evidence>
<keyword evidence="11" id="KW-1185">Reference proteome</keyword>
<dbReference type="AlphaFoldDB" id="A0A6B8RU55"/>
<keyword evidence="3" id="KW-0808">Transferase</keyword>
<evidence type="ECO:0000256" key="3">
    <source>
        <dbReference type="ARBA" id="ARBA00022679"/>
    </source>
</evidence>
<evidence type="ECO:0000256" key="1">
    <source>
        <dbReference type="ARBA" id="ARBA00000085"/>
    </source>
</evidence>
<feature type="coiled-coil region" evidence="6">
    <location>
        <begin position="148"/>
        <end position="175"/>
    </location>
</feature>
<feature type="transmembrane region" description="Helical" evidence="7">
    <location>
        <begin position="39"/>
        <end position="58"/>
    </location>
</feature>
<feature type="transmembrane region" description="Helical" evidence="7">
    <location>
        <begin position="64"/>
        <end position="82"/>
    </location>
</feature>
<evidence type="ECO:0000259" key="9">
    <source>
        <dbReference type="Pfam" id="PF07730"/>
    </source>
</evidence>
<dbReference type="Gene3D" id="3.30.565.10">
    <property type="entry name" value="Histidine kinase-like ATPase, C-terminal domain"/>
    <property type="match status" value="1"/>
</dbReference>
<keyword evidence="7" id="KW-1133">Transmembrane helix</keyword>
<keyword evidence="5" id="KW-0902">Two-component regulatory system</keyword>
<evidence type="ECO:0000256" key="6">
    <source>
        <dbReference type="SAM" id="Coils"/>
    </source>
</evidence>
<dbReference type="PANTHER" id="PTHR24421">
    <property type="entry name" value="NITRATE/NITRITE SENSOR PROTEIN NARX-RELATED"/>
    <property type="match status" value="1"/>
</dbReference>
<dbReference type="KEGG" id="ppsc:EHS13_33215"/>
<dbReference type="Pfam" id="PF07730">
    <property type="entry name" value="HisKA_3"/>
    <property type="match status" value="1"/>
</dbReference>
<dbReference type="GO" id="GO:0000155">
    <property type="term" value="F:phosphorelay sensor kinase activity"/>
    <property type="evidence" value="ECO:0007669"/>
    <property type="project" value="InterPro"/>
</dbReference>
<keyword evidence="7" id="KW-0812">Transmembrane</keyword>
<keyword evidence="7" id="KW-0472">Membrane</keyword>
<evidence type="ECO:0000256" key="4">
    <source>
        <dbReference type="ARBA" id="ARBA00022777"/>
    </source>
</evidence>
<reference evidence="11" key="1">
    <citation type="submission" date="2018-11" db="EMBL/GenBank/DDBJ databases">
        <title>Complete genome sequence of Paenibacillus sp. ML311-T8.</title>
        <authorList>
            <person name="Nam Y.-D."/>
            <person name="Kang J."/>
            <person name="Chung W.-H."/>
            <person name="Park Y.S."/>
        </authorList>
    </citation>
    <scope>NUCLEOTIDE SEQUENCE [LARGE SCALE GENOMIC DNA]</scope>
    <source>
        <strain evidence="11">ML311-T8</strain>
    </source>
</reference>
<dbReference type="InterPro" id="IPR036890">
    <property type="entry name" value="HATPase_C_sf"/>
</dbReference>
<organism evidence="10 11">
    <name type="scientific">Paenibacillus psychroresistens</name>
    <dbReference type="NCBI Taxonomy" id="1778678"/>
    <lineage>
        <taxon>Bacteria</taxon>
        <taxon>Bacillati</taxon>
        <taxon>Bacillota</taxon>
        <taxon>Bacilli</taxon>
        <taxon>Bacillales</taxon>
        <taxon>Paenibacillaceae</taxon>
        <taxon>Paenibacillus</taxon>
    </lineage>
</organism>
<dbReference type="Gene3D" id="1.20.5.1930">
    <property type="match status" value="1"/>
</dbReference>
<feature type="transmembrane region" description="Helical" evidence="7">
    <location>
        <begin position="103"/>
        <end position="121"/>
    </location>
</feature>
<feature type="transmembrane region" description="Helical" evidence="7">
    <location>
        <begin position="12"/>
        <end position="32"/>
    </location>
</feature>
<dbReference type="Pfam" id="PF02518">
    <property type="entry name" value="HATPase_c"/>
    <property type="match status" value="1"/>
</dbReference>
<evidence type="ECO:0000259" key="8">
    <source>
        <dbReference type="Pfam" id="PF02518"/>
    </source>
</evidence>
<dbReference type="GO" id="GO:0016020">
    <property type="term" value="C:membrane"/>
    <property type="evidence" value="ECO:0007669"/>
    <property type="project" value="InterPro"/>
</dbReference>
<gene>
    <name evidence="10" type="ORF">EHS13_33215</name>
</gene>
<dbReference type="CDD" id="cd16917">
    <property type="entry name" value="HATPase_UhpB-NarQ-NarX-like"/>
    <property type="match status" value="1"/>
</dbReference>